<gene>
    <name evidence="1" type="ORF">SDC9_96862</name>
</gene>
<reference evidence="1" key="1">
    <citation type="submission" date="2019-08" db="EMBL/GenBank/DDBJ databases">
        <authorList>
            <person name="Kucharzyk K."/>
            <person name="Murdoch R.W."/>
            <person name="Higgins S."/>
            <person name="Loffler F."/>
        </authorList>
    </citation>
    <scope>NUCLEOTIDE SEQUENCE</scope>
</reference>
<dbReference type="EMBL" id="VSSQ01012826">
    <property type="protein sequence ID" value="MPM50127.1"/>
    <property type="molecule type" value="Genomic_DNA"/>
</dbReference>
<protein>
    <submittedName>
        <fullName evidence="1">Uncharacterized protein</fullName>
    </submittedName>
</protein>
<dbReference type="AlphaFoldDB" id="A0A645AAU3"/>
<evidence type="ECO:0000313" key="1">
    <source>
        <dbReference type="EMBL" id="MPM50127.1"/>
    </source>
</evidence>
<proteinExistence type="predicted"/>
<sequence length="121" mass="13115">MNLEVRRGAARLHLIHQAGHHHGQPQVLLLKGTEEANQVFLIVKDGKAHAAVGCLFYNGIIVKGGQRAGIFVLPDVHGVKFPGNLKIALEFRAGTLHIQALGRHTQNDEVALQAFDGTLSM</sequence>
<name>A0A645AAU3_9ZZZZ</name>
<accession>A0A645AAU3</accession>
<comment type="caution">
    <text evidence="1">The sequence shown here is derived from an EMBL/GenBank/DDBJ whole genome shotgun (WGS) entry which is preliminary data.</text>
</comment>
<organism evidence="1">
    <name type="scientific">bioreactor metagenome</name>
    <dbReference type="NCBI Taxonomy" id="1076179"/>
    <lineage>
        <taxon>unclassified sequences</taxon>
        <taxon>metagenomes</taxon>
        <taxon>ecological metagenomes</taxon>
    </lineage>
</organism>